<dbReference type="EMBL" id="ACYG01000001">
    <property type="protein sequence ID" value="EEV19056.1"/>
    <property type="molecule type" value="Genomic_DNA"/>
</dbReference>
<gene>
    <name evidence="1" type="ORF">CAMGR0001_2770</name>
</gene>
<name>C8PDQ6_9BACT</name>
<sequence length="46" mass="4981">MTEEGFNTALLNAEAISDIDILELLRVLAERLKIINALIAASILKG</sequence>
<organism evidence="1 2">
    <name type="scientific">Campylobacter gracilis RM3268</name>
    <dbReference type="NCBI Taxonomy" id="553220"/>
    <lineage>
        <taxon>Bacteria</taxon>
        <taxon>Pseudomonadati</taxon>
        <taxon>Campylobacterota</taxon>
        <taxon>Epsilonproteobacteria</taxon>
        <taxon>Campylobacterales</taxon>
        <taxon>Campylobacteraceae</taxon>
        <taxon>Campylobacter</taxon>
    </lineage>
</organism>
<evidence type="ECO:0000313" key="2">
    <source>
        <dbReference type="Proteomes" id="UP000005709"/>
    </source>
</evidence>
<reference evidence="1 2" key="1">
    <citation type="submission" date="2009-07" db="EMBL/GenBank/DDBJ databases">
        <authorList>
            <person name="Madupu R."/>
            <person name="Sebastian Y."/>
            <person name="Durkin A.S."/>
            <person name="Torralba M."/>
            <person name="Methe B."/>
            <person name="Sutton G.G."/>
            <person name="Strausberg R.L."/>
            <person name="Nelson K.E."/>
        </authorList>
    </citation>
    <scope>NUCLEOTIDE SEQUENCE [LARGE SCALE GENOMIC DNA]</scope>
    <source>
        <strain evidence="1 2">RM3268</strain>
    </source>
</reference>
<comment type="caution">
    <text evidence="1">The sequence shown here is derived from an EMBL/GenBank/DDBJ whole genome shotgun (WGS) entry which is preliminary data.</text>
</comment>
<keyword evidence="2" id="KW-1185">Reference proteome</keyword>
<dbReference type="Proteomes" id="UP000005709">
    <property type="component" value="Unassembled WGS sequence"/>
</dbReference>
<accession>C8PDQ6</accession>
<dbReference type="RefSeq" id="WP_005868943.1">
    <property type="nucleotide sequence ID" value="NZ_ACYG01000001.1"/>
</dbReference>
<protein>
    <submittedName>
        <fullName evidence="1">Uncharacterized protein</fullName>
    </submittedName>
</protein>
<proteinExistence type="predicted"/>
<evidence type="ECO:0000313" key="1">
    <source>
        <dbReference type="EMBL" id="EEV19056.1"/>
    </source>
</evidence>
<dbReference type="AlphaFoldDB" id="C8PDQ6"/>